<keyword evidence="1" id="KW-1133">Transmembrane helix</keyword>
<proteinExistence type="predicted"/>
<dbReference type="Proteomes" id="UP000233256">
    <property type="component" value="Unassembled WGS sequence"/>
</dbReference>
<organism evidence="2 3">
    <name type="scientific">Candidatus Wallbacteria bacterium HGW-Wallbacteria-1</name>
    <dbReference type="NCBI Taxonomy" id="2013854"/>
    <lineage>
        <taxon>Bacteria</taxon>
        <taxon>Candidatus Walliibacteriota</taxon>
    </lineage>
</organism>
<comment type="caution">
    <text evidence="2">The sequence shown here is derived from an EMBL/GenBank/DDBJ whole genome shotgun (WGS) entry which is preliminary data.</text>
</comment>
<dbReference type="EMBL" id="PGXC01000225">
    <property type="protein sequence ID" value="PKK87035.1"/>
    <property type="molecule type" value="Genomic_DNA"/>
</dbReference>
<keyword evidence="1" id="KW-0472">Membrane</keyword>
<accession>A0A2N1PFE8</accession>
<evidence type="ECO:0000256" key="1">
    <source>
        <dbReference type="SAM" id="Phobius"/>
    </source>
</evidence>
<evidence type="ECO:0000313" key="3">
    <source>
        <dbReference type="Proteomes" id="UP000233256"/>
    </source>
</evidence>
<protein>
    <submittedName>
        <fullName evidence="2">Uncharacterized protein</fullName>
    </submittedName>
</protein>
<feature type="non-terminal residue" evidence="2">
    <location>
        <position position="1"/>
    </location>
</feature>
<reference evidence="2 3" key="1">
    <citation type="journal article" date="2017" name="ISME J.">
        <title>Potential for microbial H2 and metal transformations associated with novel bacteria and archaea in deep terrestrial subsurface sediments.</title>
        <authorList>
            <person name="Hernsdorf A.W."/>
            <person name="Amano Y."/>
            <person name="Miyakawa K."/>
            <person name="Ise K."/>
            <person name="Suzuki Y."/>
            <person name="Anantharaman K."/>
            <person name="Probst A."/>
            <person name="Burstein D."/>
            <person name="Thomas B.C."/>
            <person name="Banfield J.F."/>
        </authorList>
    </citation>
    <scope>NUCLEOTIDE SEQUENCE [LARGE SCALE GENOMIC DNA]</scope>
    <source>
        <strain evidence="2">HGW-Wallbacteria-1</strain>
    </source>
</reference>
<keyword evidence="1" id="KW-0812">Transmembrane</keyword>
<sequence>SPGPRSARPAGPCQASCLSLVPARPSPLAVFARFVPFSLAAVTFSAMNASFTTRGAQAKNAPAGLTERGG</sequence>
<evidence type="ECO:0000313" key="2">
    <source>
        <dbReference type="EMBL" id="PKK87035.1"/>
    </source>
</evidence>
<name>A0A2N1PFE8_9BACT</name>
<gene>
    <name evidence="2" type="ORF">CVV64_22830</name>
</gene>
<dbReference type="AlphaFoldDB" id="A0A2N1PFE8"/>
<feature type="transmembrane region" description="Helical" evidence="1">
    <location>
        <begin position="28"/>
        <end position="49"/>
    </location>
</feature>